<dbReference type="PANTHER" id="PTHR12318">
    <property type="entry name" value="TESTOSTERONE-REGULATED PROTEIN RP2"/>
    <property type="match status" value="1"/>
</dbReference>
<comment type="cofactor">
    <cofactor evidence="1">
        <name>Mn(2+)</name>
        <dbReference type="ChEBI" id="CHEBI:29035"/>
    </cofactor>
</comment>
<evidence type="ECO:0000256" key="4">
    <source>
        <dbReference type="ARBA" id="ARBA00022801"/>
    </source>
</evidence>
<evidence type="ECO:0000256" key="6">
    <source>
        <dbReference type="ARBA" id="ARBA00023211"/>
    </source>
</evidence>
<evidence type="ECO:0000259" key="7">
    <source>
        <dbReference type="PROSITE" id="PS51462"/>
    </source>
</evidence>
<evidence type="ECO:0000313" key="8">
    <source>
        <dbReference type="EMBL" id="GGD30383.1"/>
    </source>
</evidence>
<evidence type="ECO:0000313" key="9">
    <source>
        <dbReference type="Proteomes" id="UP000633205"/>
    </source>
</evidence>
<feature type="domain" description="Nudix hydrolase" evidence="7">
    <location>
        <begin position="9"/>
        <end position="191"/>
    </location>
</feature>
<dbReference type="Proteomes" id="UP000633205">
    <property type="component" value="Unassembled WGS sequence"/>
</dbReference>
<evidence type="ECO:0000256" key="2">
    <source>
        <dbReference type="ARBA" id="ARBA00001946"/>
    </source>
</evidence>
<reference evidence="8" key="2">
    <citation type="submission" date="2020-09" db="EMBL/GenBank/DDBJ databases">
        <authorList>
            <person name="Sun Q."/>
            <person name="Zhou Y."/>
        </authorList>
    </citation>
    <scope>NUCLEOTIDE SEQUENCE</scope>
    <source>
        <strain evidence="8">CGMCC 1.15152</strain>
    </source>
</reference>
<dbReference type="AlphaFoldDB" id="A0A916Y4A1"/>
<name>A0A916Y4A1_9MICO</name>
<comment type="caution">
    <text evidence="8">The sequence shown here is derived from an EMBL/GenBank/DDBJ whole genome shotgun (WGS) entry which is preliminary data.</text>
</comment>
<evidence type="ECO:0000256" key="5">
    <source>
        <dbReference type="ARBA" id="ARBA00022842"/>
    </source>
</evidence>
<proteinExistence type="predicted"/>
<dbReference type="GO" id="GO:0046872">
    <property type="term" value="F:metal ion binding"/>
    <property type="evidence" value="ECO:0007669"/>
    <property type="project" value="UniProtKB-KW"/>
</dbReference>
<keyword evidence="5" id="KW-0460">Magnesium</keyword>
<evidence type="ECO:0000256" key="3">
    <source>
        <dbReference type="ARBA" id="ARBA00022723"/>
    </source>
</evidence>
<keyword evidence="9" id="KW-1185">Reference proteome</keyword>
<dbReference type="PROSITE" id="PS51462">
    <property type="entry name" value="NUDIX"/>
    <property type="match status" value="1"/>
</dbReference>
<dbReference type="SUPFAM" id="SSF55811">
    <property type="entry name" value="Nudix"/>
    <property type="match status" value="1"/>
</dbReference>
<dbReference type="RefSeq" id="WP_188711033.1">
    <property type="nucleotide sequence ID" value="NZ_BMHO01000001.1"/>
</dbReference>
<keyword evidence="6" id="KW-0464">Manganese</keyword>
<dbReference type="EMBL" id="BMHO01000001">
    <property type="protein sequence ID" value="GGD30383.1"/>
    <property type="molecule type" value="Genomic_DNA"/>
</dbReference>
<gene>
    <name evidence="8" type="ORF">GCM10010915_08350</name>
</gene>
<accession>A0A916Y4A1</accession>
<evidence type="ECO:0000256" key="1">
    <source>
        <dbReference type="ARBA" id="ARBA00001936"/>
    </source>
</evidence>
<comment type="cofactor">
    <cofactor evidence="2">
        <name>Mg(2+)</name>
        <dbReference type="ChEBI" id="CHEBI:18420"/>
    </cofactor>
</comment>
<keyword evidence="4 8" id="KW-0378">Hydrolase</keyword>
<dbReference type="PANTHER" id="PTHR12318:SF0">
    <property type="entry name" value="ACYL-COENZYME A DIPHOSPHATASE NUDT19"/>
    <property type="match status" value="1"/>
</dbReference>
<sequence>MTSDPTTGGVRLSATILIVRDDPLEVLTVRRHAHATFASAIVFPGGVVDEADRSEEWLPLVSGADDLGPNERAIRIAGIRETYEETSLLLAHLPDGGHVAQPAAPHPTFRETVRASGGTLALDDIRPFGHWITPEGPPKRFDTRFLLARAPRNQTAVADGVETVDIEWARPSALIERAQAGERAIMLPTYANLLRLAESEDADEAFRKAAGITPYPVIAWQETLPDGTRVHVIPAEAAYGFTEFPA</sequence>
<dbReference type="Gene3D" id="3.90.79.10">
    <property type="entry name" value="Nucleoside Triphosphate Pyrophosphohydrolase"/>
    <property type="match status" value="1"/>
</dbReference>
<reference evidence="8" key="1">
    <citation type="journal article" date="2014" name="Int. J. Syst. Evol. Microbiol.">
        <title>Complete genome sequence of Corynebacterium casei LMG S-19264T (=DSM 44701T), isolated from a smear-ripened cheese.</title>
        <authorList>
            <consortium name="US DOE Joint Genome Institute (JGI-PGF)"/>
            <person name="Walter F."/>
            <person name="Albersmeier A."/>
            <person name="Kalinowski J."/>
            <person name="Ruckert C."/>
        </authorList>
    </citation>
    <scope>NUCLEOTIDE SEQUENCE</scope>
    <source>
        <strain evidence="8">CGMCC 1.15152</strain>
    </source>
</reference>
<keyword evidence="3" id="KW-0479">Metal-binding</keyword>
<organism evidence="8 9">
    <name type="scientific">Microbacterium faecale</name>
    <dbReference type="NCBI Taxonomy" id="1804630"/>
    <lineage>
        <taxon>Bacteria</taxon>
        <taxon>Bacillati</taxon>
        <taxon>Actinomycetota</taxon>
        <taxon>Actinomycetes</taxon>
        <taxon>Micrococcales</taxon>
        <taxon>Microbacteriaceae</taxon>
        <taxon>Microbacterium</taxon>
    </lineage>
</organism>
<dbReference type="InterPro" id="IPR039121">
    <property type="entry name" value="NUDT19"/>
</dbReference>
<dbReference type="GO" id="GO:0016818">
    <property type="term" value="F:hydrolase activity, acting on acid anhydrides, in phosphorus-containing anhydrides"/>
    <property type="evidence" value="ECO:0007669"/>
    <property type="project" value="InterPro"/>
</dbReference>
<protein>
    <submittedName>
        <fullName evidence="8">NUDIX hydrolase</fullName>
    </submittedName>
</protein>
<dbReference type="CDD" id="cd18870">
    <property type="entry name" value="NUDIX_AcylCoAdiphos_Nudt19"/>
    <property type="match status" value="1"/>
</dbReference>
<dbReference type="InterPro" id="IPR015797">
    <property type="entry name" value="NUDIX_hydrolase-like_dom_sf"/>
</dbReference>
<dbReference type="InterPro" id="IPR000086">
    <property type="entry name" value="NUDIX_hydrolase_dom"/>
</dbReference>